<name>A0A1H9SFI6_9EURY</name>
<organism evidence="2 3">
    <name type="scientific">Natrinema salaciae</name>
    <dbReference type="NCBI Taxonomy" id="1186196"/>
    <lineage>
        <taxon>Archaea</taxon>
        <taxon>Methanobacteriati</taxon>
        <taxon>Methanobacteriota</taxon>
        <taxon>Stenosarchaea group</taxon>
        <taxon>Halobacteria</taxon>
        <taxon>Halobacteriales</taxon>
        <taxon>Natrialbaceae</taxon>
        <taxon>Natrinema</taxon>
    </lineage>
</organism>
<evidence type="ECO:0000256" key="1">
    <source>
        <dbReference type="SAM" id="MobiDB-lite"/>
    </source>
</evidence>
<evidence type="ECO:0000313" key="3">
    <source>
        <dbReference type="Proteomes" id="UP000199114"/>
    </source>
</evidence>
<accession>A0A1H9SFI6</accession>
<feature type="region of interest" description="Disordered" evidence="1">
    <location>
        <begin position="30"/>
        <end position="53"/>
    </location>
</feature>
<dbReference type="AlphaFoldDB" id="A0A1H9SFI6"/>
<dbReference type="Proteomes" id="UP000199114">
    <property type="component" value="Unassembled WGS sequence"/>
</dbReference>
<proteinExistence type="predicted"/>
<reference evidence="3" key="1">
    <citation type="submission" date="2016-10" db="EMBL/GenBank/DDBJ databases">
        <authorList>
            <person name="Varghese N."/>
            <person name="Submissions S."/>
        </authorList>
    </citation>
    <scope>NUCLEOTIDE SEQUENCE [LARGE SCALE GENOMIC DNA]</scope>
    <source>
        <strain evidence="3">DSM 25055</strain>
    </source>
</reference>
<keyword evidence="3" id="KW-1185">Reference proteome</keyword>
<sequence>METSRLEVREAERNGIDADVYDETGIVEESTRLASDDFDLEPPAARDGEPTAATEVTADVTALDPQLERDGAGFVVRLVGDRDERARVRIDDEEWDLA</sequence>
<evidence type="ECO:0000313" key="2">
    <source>
        <dbReference type="EMBL" id="SER83780.1"/>
    </source>
</evidence>
<gene>
    <name evidence="2" type="ORF">SAMN04489841_4712</name>
</gene>
<protein>
    <submittedName>
        <fullName evidence="2">Uncharacterized protein</fullName>
    </submittedName>
</protein>
<dbReference type="EMBL" id="FOFD01000008">
    <property type="protein sequence ID" value="SER83780.1"/>
    <property type="molecule type" value="Genomic_DNA"/>
</dbReference>